<evidence type="ECO:0008006" key="3">
    <source>
        <dbReference type="Google" id="ProtNLM"/>
    </source>
</evidence>
<dbReference type="InterPro" id="IPR047111">
    <property type="entry name" value="YbaP-like"/>
</dbReference>
<dbReference type="AlphaFoldDB" id="A0A1C3VQK6"/>
<protein>
    <recommendedName>
        <fullName evidence="3">Polysaccharide biosynthesis protein GumN</fullName>
    </recommendedName>
</protein>
<proteinExistence type="predicted"/>
<gene>
    <name evidence="1" type="ORF">GA0061102_101691</name>
</gene>
<dbReference type="STRING" id="411945.GA0061102_101691"/>
<accession>A0A1C3VQK6</accession>
<evidence type="ECO:0000313" key="1">
    <source>
        <dbReference type="EMBL" id="SCB30052.1"/>
    </source>
</evidence>
<reference evidence="2" key="1">
    <citation type="submission" date="2016-08" db="EMBL/GenBank/DDBJ databases">
        <authorList>
            <person name="Varghese N."/>
            <person name="Submissions Spin"/>
        </authorList>
    </citation>
    <scope>NUCLEOTIDE SEQUENCE [LARGE SCALE GENOMIC DNA]</scope>
    <source>
        <strain evidence="2">HAMBI 2971</strain>
    </source>
</reference>
<keyword evidence="2" id="KW-1185">Reference proteome</keyword>
<dbReference type="Pfam" id="PF01963">
    <property type="entry name" value="TraB_PrgY_gumN"/>
    <property type="match status" value="1"/>
</dbReference>
<dbReference type="CDD" id="cd14789">
    <property type="entry name" value="Tiki"/>
    <property type="match status" value="1"/>
</dbReference>
<dbReference type="EMBL" id="FMAH01000016">
    <property type="protein sequence ID" value="SCB30052.1"/>
    <property type="molecule type" value="Genomic_DNA"/>
</dbReference>
<dbReference type="Proteomes" id="UP000199435">
    <property type="component" value="Unassembled WGS sequence"/>
</dbReference>
<organism evidence="1 2">
    <name type="scientific">Rhizobium miluonense</name>
    <dbReference type="NCBI Taxonomy" id="411945"/>
    <lineage>
        <taxon>Bacteria</taxon>
        <taxon>Pseudomonadati</taxon>
        <taxon>Pseudomonadota</taxon>
        <taxon>Alphaproteobacteria</taxon>
        <taxon>Hyphomicrobiales</taxon>
        <taxon>Rhizobiaceae</taxon>
        <taxon>Rhizobium/Agrobacterium group</taxon>
        <taxon>Rhizobium</taxon>
    </lineage>
</organism>
<name>A0A1C3VQK6_9HYPH</name>
<dbReference type="InterPro" id="IPR002816">
    <property type="entry name" value="TraB/PrgY/GumN_fam"/>
</dbReference>
<evidence type="ECO:0000313" key="2">
    <source>
        <dbReference type="Proteomes" id="UP000199435"/>
    </source>
</evidence>
<dbReference type="RefSeq" id="WP_092849764.1">
    <property type="nucleotide sequence ID" value="NZ_FMAH01000016.1"/>
</dbReference>
<dbReference type="OrthoDB" id="9806326at2"/>
<sequence>MISALGSKAMRSTKPTLGDILLWLATAFPFALAILLIATMLTLQPAQADQTTSDSRSDKNPLASLKKDDIAKIATLLASETASDSCGGKDLMAELQKSDPAKYASIIAAGDKVENGKGIFWKIEKPGLKPSWLLGTMHVSDSRVLTMPKGAAEAVASADTIVVESDEILDDKKAAATLFANPSLTMLTDGSIISQHLSPEDNARLEAGLKERGIVLAAVSRMQPWLIASSFEMTGCEIRRKTAGAKFLDQKLASDAAAEGKQVKGLETLAEQAKAMSDLPTELHLKSLIQTLELGNKINDVNETMTDLYLAGNIGAMVPMLKVIEPNQKITDGDSAAFEQRIILDRNKVMADRSAPILDKGNAFMAVGALHLVGDQGLVALLRKQGFTVTSVN</sequence>
<dbReference type="PANTHER" id="PTHR40590:SF1">
    <property type="entry name" value="CYTOPLASMIC PROTEIN"/>
    <property type="match status" value="1"/>
</dbReference>
<dbReference type="PANTHER" id="PTHR40590">
    <property type="entry name" value="CYTOPLASMIC PROTEIN-RELATED"/>
    <property type="match status" value="1"/>
</dbReference>